<evidence type="ECO:0000256" key="3">
    <source>
        <dbReference type="ARBA" id="ARBA00022722"/>
    </source>
</evidence>
<evidence type="ECO:0000256" key="1">
    <source>
        <dbReference type="ARBA" id="ARBA00022553"/>
    </source>
</evidence>
<protein>
    <recommendedName>
        <fullName evidence="8">DUF86 domain-containing protein</fullName>
    </recommendedName>
</protein>
<evidence type="ECO:0000256" key="4">
    <source>
        <dbReference type="ARBA" id="ARBA00022741"/>
    </source>
</evidence>
<evidence type="ECO:0000256" key="2">
    <source>
        <dbReference type="ARBA" id="ARBA00022649"/>
    </source>
</evidence>
<evidence type="ECO:0000313" key="6">
    <source>
        <dbReference type="EMBL" id="RDJ11475.1"/>
    </source>
</evidence>
<accession>A0A370KQ46</accession>
<keyword evidence="4" id="KW-0547">Nucleotide-binding</keyword>
<keyword evidence="3" id="KW-0540">Nuclease</keyword>
<dbReference type="InterPro" id="IPR051813">
    <property type="entry name" value="HepT_RNase_toxin"/>
</dbReference>
<dbReference type="PANTHER" id="PTHR34139">
    <property type="entry name" value="UPF0331 PROTEIN MJ0127"/>
    <property type="match status" value="1"/>
</dbReference>
<comment type="caution">
    <text evidence="6">The sequence shown here is derived from an EMBL/GenBank/DDBJ whole genome shotgun (WGS) entry which is preliminary data.</text>
</comment>
<dbReference type="RefSeq" id="WP_114713441.1">
    <property type="nucleotide sequence ID" value="NZ_KZ857259.1"/>
</dbReference>
<proteinExistence type="predicted"/>
<dbReference type="GO" id="GO:0110001">
    <property type="term" value="C:toxin-antitoxin complex"/>
    <property type="evidence" value="ECO:0007669"/>
    <property type="project" value="InterPro"/>
</dbReference>
<keyword evidence="2" id="KW-1277">Toxin-antitoxin system</keyword>
<dbReference type="GO" id="GO:0000166">
    <property type="term" value="F:nucleotide binding"/>
    <property type="evidence" value="ECO:0007669"/>
    <property type="project" value="UniProtKB-KW"/>
</dbReference>
<gene>
    <name evidence="6" type="ORF">B5K06_14460</name>
</gene>
<evidence type="ECO:0000256" key="5">
    <source>
        <dbReference type="ARBA" id="ARBA00022801"/>
    </source>
</evidence>
<dbReference type="AlphaFoldDB" id="A0A370KQ46"/>
<dbReference type="OrthoDB" id="4829434at2"/>
<dbReference type="Proteomes" id="UP000254939">
    <property type="component" value="Unassembled WGS sequence"/>
</dbReference>
<keyword evidence="1" id="KW-0597">Phosphoprotein</keyword>
<keyword evidence="5" id="KW-0378">Hydrolase</keyword>
<dbReference type="PANTHER" id="PTHR34139:SF1">
    <property type="entry name" value="RNASE MJ1380-RELATED"/>
    <property type="match status" value="1"/>
</dbReference>
<dbReference type="Pfam" id="PF01934">
    <property type="entry name" value="HepT-like"/>
    <property type="match status" value="1"/>
</dbReference>
<reference evidence="6 7" key="1">
    <citation type="submission" date="2017-03" db="EMBL/GenBank/DDBJ databases">
        <title>Genome analysis of Rhizobial strains effectives or ineffectives for nitrogen fixation isolated from bean seeds.</title>
        <authorList>
            <person name="Peralta H."/>
            <person name="Aguilar-Vera A."/>
            <person name="Mora Y."/>
            <person name="Vargas-Lagunas C."/>
            <person name="Girard L."/>
            <person name="Mora J."/>
        </authorList>
    </citation>
    <scope>NUCLEOTIDE SEQUENCE [LARGE SCALE GENOMIC DNA]</scope>
    <source>
        <strain evidence="6 7">CCGM3</strain>
    </source>
</reference>
<dbReference type="GO" id="GO:0004540">
    <property type="term" value="F:RNA nuclease activity"/>
    <property type="evidence" value="ECO:0007669"/>
    <property type="project" value="InterPro"/>
</dbReference>
<dbReference type="EMBL" id="NAAC01000015">
    <property type="protein sequence ID" value="RDJ11475.1"/>
    <property type="molecule type" value="Genomic_DNA"/>
</dbReference>
<name>A0A370KQ46_9HYPH</name>
<organism evidence="6 7">
    <name type="scientific">Rhizobium grahamii</name>
    <dbReference type="NCBI Taxonomy" id="1120045"/>
    <lineage>
        <taxon>Bacteria</taxon>
        <taxon>Pseudomonadati</taxon>
        <taxon>Pseudomonadota</taxon>
        <taxon>Alphaproteobacteria</taxon>
        <taxon>Hyphomicrobiales</taxon>
        <taxon>Rhizobiaceae</taxon>
        <taxon>Rhizobium/Agrobacterium group</taxon>
        <taxon>Rhizobium</taxon>
    </lineage>
</organism>
<evidence type="ECO:0008006" key="8">
    <source>
        <dbReference type="Google" id="ProtNLM"/>
    </source>
</evidence>
<evidence type="ECO:0000313" key="7">
    <source>
        <dbReference type="Proteomes" id="UP000254939"/>
    </source>
</evidence>
<dbReference type="GO" id="GO:0016787">
    <property type="term" value="F:hydrolase activity"/>
    <property type="evidence" value="ECO:0007669"/>
    <property type="project" value="UniProtKB-KW"/>
</dbReference>
<dbReference type="InterPro" id="IPR008201">
    <property type="entry name" value="HepT-like"/>
</dbReference>
<sequence length="120" mass="13650">MSVERLVEYVDRMQEAAEQAGTLTDGMTESAFLADLRTQLAVTMSLVLLGEAAARIGTNHPDFIRDHPELPWSKIKGMRNLIVHDYYRADLSAIWGTVRRDLADLISQLQSIRHWRIQGE</sequence>